<dbReference type="AlphaFoldDB" id="A0A662D1W7"/>
<gene>
    <name evidence="1" type="ORF">DRZ78_01960</name>
</gene>
<dbReference type="Proteomes" id="UP000277457">
    <property type="component" value="Unassembled WGS sequence"/>
</dbReference>
<accession>A0A662D1W7</accession>
<dbReference type="InterPro" id="IPR058240">
    <property type="entry name" value="rSAM_sf"/>
</dbReference>
<dbReference type="SUPFAM" id="SSF102114">
    <property type="entry name" value="Radical SAM enzymes"/>
    <property type="match status" value="1"/>
</dbReference>
<name>A0A662D1W7_UNCAE</name>
<organism evidence="1 2">
    <name type="scientific">Aerophobetes bacterium</name>
    <dbReference type="NCBI Taxonomy" id="2030807"/>
    <lineage>
        <taxon>Bacteria</taxon>
        <taxon>Candidatus Aerophobota</taxon>
    </lineage>
</organism>
<comment type="caution">
    <text evidence="1">The sequence shown here is derived from an EMBL/GenBank/DDBJ whole genome shotgun (WGS) entry which is preliminary data.</text>
</comment>
<proteinExistence type="predicted"/>
<evidence type="ECO:0000313" key="2">
    <source>
        <dbReference type="Proteomes" id="UP000277457"/>
    </source>
</evidence>
<reference evidence="1 2" key="1">
    <citation type="submission" date="2018-06" db="EMBL/GenBank/DDBJ databases">
        <title>Extensive metabolic versatility and redundancy in microbially diverse, dynamic hydrothermal sediments.</title>
        <authorList>
            <person name="Dombrowski N."/>
            <person name="Teske A."/>
            <person name="Baker B.J."/>
        </authorList>
    </citation>
    <scope>NUCLEOTIDE SEQUENCE [LARGE SCALE GENOMIC DNA]</scope>
    <source>
        <strain evidence="1">B7_G13</strain>
    </source>
</reference>
<evidence type="ECO:0000313" key="1">
    <source>
        <dbReference type="EMBL" id="RLE08001.1"/>
    </source>
</evidence>
<sequence>MVGLPGQSFKEIMDTVKFVHKLKVKINPVEFSPIPGTEEYKKAVRDYGFPSDEPLFQNNSIFPMQTKDMDYSKFWEMKNYITKLNSDLK</sequence>
<dbReference type="EMBL" id="QMPY01000052">
    <property type="protein sequence ID" value="RLE08001.1"/>
    <property type="molecule type" value="Genomic_DNA"/>
</dbReference>
<protein>
    <submittedName>
        <fullName evidence="1">Uncharacterized protein</fullName>
    </submittedName>
</protein>